<evidence type="ECO:0000256" key="10">
    <source>
        <dbReference type="ARBA" id="ARBA00023077"/>
    </source>
</evidence>
<comment type="caution">
    <text evidence="20">The sequence shown here is derived from an EMBL/GenBank/DDBJ whole genome shotgun (WGS) entry which is preliminary data.</text>
</comment>
<dbReference type="InterPro" id="IPR036942">
    <property type="entry name" value="Beta-barrel_TonB_sf"/>
</dbReference>
<dbReference type="CDD" id="cd01347">
    <property type="entry name" value="ligand_gated_channel"/>
    <property type="match status" value="1"/>
</dbReference>
<keyword evidence="8" id="KW-0408">Iron</keyword>
<evidence type="ECO:0000256" key="1">
    <source>
        <dbReference type="ARBA" id="ARBA00004571"/>
    </source>
</evidence>
<keyword evidence="7 17" id="KW-0732">Signal</keyword>
<evidence type="ECO:0000256" key="7">
    <source>
        <dbReference type="ARBA" id="ARBA00022729"/>
    </source>
</evidence>
<dbReference type="InterPro" id="IPR012910">
    <property type="entry name" value="Plug_dom"/>
</dbReference>
<evidence type="ECO:0000256" key="5">
    <source>
        <dbReference type="ARBA" id="ARBA00022496"/>
    </source>
</evidence>
<evidence type="ECO:0000256" key="6">
    <source>
        <dbReference type="ARBA" id="ARBA00022692"/>
    </source>
</evidence>
<dbReference type="InterPro" id="IPR010105">
    <property type="entry name" value="TonB_sidphr_rcpt"/>
</dbReference>
<keyword evidence="10 16" id="KW-0798">TonB box</keyword>
<dbReference type="InterPro" id="IPR000531">
    <property type="entry name" value="Beta-barrel_TonB"/>
</dbReference>
<sequence>MKFNLKQSVLACAVLQAFSATASAQQTPEGVASVVVTGSRWVASDRASIGGFSDAPLLDTPAAISALTRTQMQDLSIRNVTDAARFDASVGDAYNAVGYAEQFSIRGFALDNATSYRKDGIAIPADTQIPLENKERIETLRGLAGLQAGVAAPGGMVDFVTKRPTSAPLRSALVEVSERGTLHGSVDLGGRFEDRRFGYRINAAFEDLKSYVRGADGERQFASFAFDWQLTPDALLQLDVDHQRRSQITAPGYQLIRNETLPTGVSPKTLLNKQAWTRPVESDSSNLGLRFEYRINPDWTFTANANKHWFKRDDYTAFPYGCSNEGEGYYPGYCSNGDYDVYDYQSVGERKTPWGAQAMLQGRFATGAVRHALTVGAAMSERHDSFGEYVYDYAGYSNIYDNLLVDPAPGNPTTGPVLARRSDVERSLFVQDLATLSNAFTLHTGLRYVKLKRDELAEIGQPRVQANDSFVLPSVALVFKPARDWSVYGSLSHGLQHGGIAEMGTTNENTALAPSRSKQAELGVKGIVNNATMVSAALFDIKQGLEYVNAAGTFVRAGEQRHRGVELAAQGKLGADLNYSLSLMALDAKQTGTGDASVEGKRVTNVPEFRSTAWVEYAVPALAGLKVDALWQYSGSKAFDAANRAVVPGYHVAGLGASYALKFGGMNTVLRARVDNVFDKFYWRDVTQSLGGYLLPGAPRTFRLSAQFDF</sequence>
<keyword evidence="6 14" id="KW-0812">Transmembrane</keyword>
<dbReference type="GO" id="GO:0015891">
    <property type="term" value="P:siderophore transport"/>
    <property type="evidence" value="ECO:0007669"/>
    <property type="project" value="InterPro"/>
</dbReference>
<dbReference type="InterPro" id="IPR039426">
    <property type="entry name" value="TonB-dep_rcpt-like"/>
</dbReference>
<dbReference type="SUPFAM" id="SSF56935">
    <property type="entry name" value="Porins"/>
    <property type="match status" value="1"/>
</dbReference>
<keyword evidence="5" id="KW-0410">Iron transport</keyword>
<keyword evidence="4 14" id="KW-1134">Transmembrane beta strand</keyword>
<evidence type="ECO:0000256" key="12">
    <source>
        <dbReference type="ARBA" id="ARBA00023170"/>
    </source>
</evidence>
<dbReference type="EMBL" id="JABAIV010000001">
    <property type="protein sequence ID" value="NNG22139.1"/>
    <property type="molecule type" value="Genomic_DNA"/>
</dbReference>
<evidence type="ECO:0000259" key="18">
    <source>
        <dbReference type="Pfam" id="PF00593"/>
    </source>
</evidence>
<evidence type="ECO:0000256" key="4">
    <source>
        <dbReference type="ARBA" id="ARBA00022452"/>
    </source>
</evidence>
<gene>
    <name evidence="20" type="ORF">HGB41_03885</name>
</gene>
<dbReference type="InterPro" id="IPR037066">
    <property type="entry name" value="Plug_dom_sf"/>
</dbReference>
<dbReference type="InterPro" id="IPR010917">
    <property type="entry name" value="TonB_rcpt_CS"/>
</dbReference>
<reference evidence="20 21" key="1">
    <citation type="submission" date="2020-04" db="EMBL/GenBank/DDBJ databases">
        <title>Massilia sp. nov., a cold adapted bacteria isolated from Arctic soil.</title>
        <authorList>
            <person name="Son J."/>
            <person name="Ka J.-O."/>
        </authorList>
    </citation>
    <scope>NUCLEOTIDE SEQUENCE [LARGE SCALE GENOMIC DNA]</scope>
    <source>
        <strain evidence="20 21">ML15P13</strain>
    </source>
</reference>
<dbReference type="GO" id="GO:0038023">
    <property type="term" value="F:signaling receptor activity"/>
    <property type="evidence" value="ECO:0007669"/>
    <property type="project" value="InterPro"/>
</dbReference>
<dbReference type="PROSITE" id="PS52016">
    <property type="entry name" value="TONB_DEPENDENT_REC_3"/>
    <property type="match status" value="1"/>
</dbReference>
<evidence type="ECO:0000256" key="11">
    <source>
        <dbReference type="ARBA" id="ARBA00023136"/>
    </source>
</evidence>
<keyword evidence="13 14" id="KW-0998">Cell outer membrane</keyword>
<name>A0A7Y2NZT9_9BURK</name>
<evidence type="ECO:0000256" key="16">
    <source>
        <dbReference type="RuleBase" id="RU003357"/>
    </source>
</evidence>
<keyword evidence="9" id="KW-0406">Ion transport</keyword>
<organism evidence="20 21">
    <name type="scientific">Telluria aromaticivorans</name>
    <dbReference type="NCBI Taxonomy" id="2725995"/>
    <lineage>
        <taxon>Bacteria</taxon>
        <taxon>Pseudomonadati</taxon>
        <taxon>Pseudomonadota</taxon>
        <taxon>Betaproteobacteria</taxon>
        <taxon>Burkholderiales</taxon>
        <taxon>Oxalobacteraceae</taxon>
        <taxon>Telluria group</taxon>
        <taxon>Telluria</taxon>
    </lineage>
</organism>
<evidence type="ECO:0000256" key="3">
    <source>
        <dbReference type="ARBA" id="ARBA00022448"/>
    </source>
</evidence>
<protein>
    <submittedName>
        <fullName evidence="20">TonB-dependent siderophore receptor</fullName>
    </submittedName>
</protein>
<dbReference type="Gene3D" id="2.40.170.20">
    <property type="entry name" value="TonB-dependent receptor, beta-barrel domain"/>
    <property type="match status" value="1"/>
</dbReference>
<dbReference type="AlphaFoldDB" id="A0A7Y2NZT9"/>
<dbReference type="Proteomes" id="UP000533905">
    <property type="component" value="Unassembled WGS sequence"/>
</dbReference>
<evidence type="ECO:0000256" key="9">
    <source>
        <dbReference type="ARBA" id="ARBA00023065"/>
    </source>
</evidence>
<accession>A0A7Y2NZT9</accession>
<dbReference type="NCBIfam" id="TIGR01783">
    <property type="entry name" value="TonB-siderophor"/>
    <property type="match status" value="1"/>
</dbReference>
<evidence type="ECO:0000256" key="2">
    <source>
        <dbReference type="ARBA" id="ARBA00009810"/>
    </source>
</evidence>
<dbReference type="Pfam" id="PF00593">
    <property type="entry name" value="TonB_dep_Rec_b-barrel"/>
    <property type="match status" value="1"/>
</dbReference>
<feature type="chain" id="PRO_5030686537" evidence="17">
    <location>
        <begin position="25"/>
        <end position="710"/>
    </location>
</feature>
<dbReference type="GO" id="GO:0009279">
    <property type="term" value="C:cell outer membrane"/>
    <property type="evidence" value="ECO:0007669"/>
    <property type="project" value="UniProtKB-SubCell"/>
</dbReference>
<evidence type="ECO:0000256" key="13">
    <source>
        <dbReference type="ARBA" id="ARBA00023237"/>
    </source>
</evidence>
<comment type="similarity">
    <text evidence="2 14 16">Belongs to the TonB-dependent receptor family.</text>
</comment>
<evidence type="ECO:0000256" key="15">
    <source>
        <dbReference type="PROSITE-ProRule" id="PRU10144"/>
    </source>
</evidence>
<keyword evidence="12 20" id="KW-0675">Receptor</keyword>
<keyword evidence="11 14" id="KW-0472">Membrane</keyword>
<feature type="short sequence motif" description="TonB C-terminal box" evidence="15">
    <location>
        <begin position="693"/>
        <end position="710"/>
    </location>
</feature>
<evidence type="ECO:0000256" key="14">
    <source>
        <dbReference type="PROSITE-ProRule" id="PRU01360"/>
    </source>
</evidence>
<dbReference type="GO" id="GO:0015344">
    <property type="term" value="F:siderophore uptake transmembrane transporter activity"/>
    <property type="evidence" value="ECO:0007669"/>
    <property type="project" value="TreeGrafter"/>
</dbReference>
<keyword evidence="3 14" id="KW-0813">Transport</keyword>
<keyword evidence="21" id="KW-1185">Reference proteome</keyword>
<evidence type="ECO:0000259" key="19">
    <source>
        <dbReference type="Pfam" id="PF07715"/>
    </source>
</evidence>
<feature type="signal peptide" evidence="17">
    <location>
        <begin position="1"/>
        <end position="24"/>
    </location>
</feature>
<evidence type="ECO:0000313" key="21">
    <source>
        <dbReference type="Proteomes" id="UP000533905"/>
    </source>
</evidence>
<dbReference type="RefSeq" id="WP_171081227.1">
    <property type="nucleotide sequence ID" value="NZ_JABAIV010000001.1"/>
</dbReference>
<feature type="domain" description="TonB-dependent receptor-like beta-barrel" evidence="18">
    <location>
        <begin position="228"/>
        <end position="677"/>
    </location>
</feature>
<dbReference type="Pfam" id="PF07715">
    <property type="entry name" value="Plug"/>
    <property type="match status" value="1"/>
</dbReference>
<dbReference type="PANTHER" id="PTHR32552:SF83">
    <property type="entry name" value="BLR3904 PROTEIN"/>
    <property type="match status" value="1"/>
</dbReference>
<feature type="domain" description="TonB-dependent receptor plug" evidence="19">
    <location>
        <begin position="57"/>
        <end position="155"/>
    </location>
</feature>
<evidence type="ECO:0000256" key="17">
    <source>
        <dbReference type="SAM" id="SignalP"/>
    </source>
</evidence>
<evidence type="ECO:0000313" key="20">
    <source>
        <dbReference type="EMBL" id="NNG22139.1"/>
    </source>
</evidence>
<proteinExistence type="inferred from homology"/>
<evidence type="ECO:0000256" key="8">
    <source>
        <dbReference type="ARBA" id="ARBA00023004"/>
    </source>
</evidence>
<dbReference type="PANTHER" id="PTHR32552">
    <property type="entry name" value="FERRICHROME IRON RECEPTOR-RELATED"/>
    <property type="match status" value="1"/>
</dbReference>
<dbReference type="PROSITE" id="PS01156">
    <property type="entry name" value="TONB_DEPENDENT_REC_2"/>
    <property type="match status" value="1"/>
</dbReference>
<comment type="subcellular location">
    <subcellularLocation>
        <location evidence="1 14">Cell outer membrane</location>
        <topology evidence="1 14">Multi-pass membrane protein</topology>
    </subcellularLocation>
</comment>
<dbReference type="Gene3D" id="2.170.130.10">
    <property type="entry name" value="TonB-dependent receptor, plug domain"/>
    <property type="match status" value="1"/>
</dbReference>